<dbReference type="Pfam" id="PF03364">
    <property type="entry name" value="Polyketide_cyc"/>
    <property type="match status" value="1"/>
</dbReference>
<dbReference type="CDD" id="cd07817">
    <property type="entry name" value="SRPBCC_8"/>
    <property type="match status" value="1"/>
</dbReference>
<organism evidence="3 4">
    <name type="scientific">Pseudarthrobacter phenanthrenivorans</name>
    <name type="common">Arthrobacter phenanthrenivorans</name>
    <dbReference type="NCBI Taxonomy" id="361575"/>
    <lineage>
        <taxon>Bacteria</taxon>
        <taxon>Bacillati</taxon>
        <taxon>Actinomycetota</taxon>
        <taxon>Actinomycetes</taxon>
        <taxon>Micrococcales</taxon>
        <taxon>Micrococcaceae</taxon>
        <taxon>Pseudarthrobacter</taxon>
    </lineage>
</organism>
<dbReference type="EMBL" id="RBNH01000008">
    <property type="protein sequence ID" value="RKO23715.1"/>
    <property type="molecule type" value="Genomic_DNA"/>
</dbReference>
<feature type="compositionally biased region" description="Basic and acidic residues" evidence="1">
    <location>
        <begin position="192"/>
        <end position="202"/>
    </location>
</feature>
<evidence type="ECO:0000259" key="2">
    <source>
        <dbReference type="Pfam" id="PF03364"/>
    </source>
</evidence>
<feature type="compositionally biased region" description="Acidic residues" evidence="1">
    <location>
        <begin position="176"/>
        <end position="185"/>
    </location>
</feature>
<protein>
    <submittedName>
        <fullName evidence="3">SRPBCC family protein</fullName>
    </submittedName>
</protein>
<evidence type="ECO:0000313" key="3">
    <source>
        <dbReference type="EMBL" id="RKO23715.1"/>
    </source>
</evidence>
<dbReference type="InterPro" id="IPR047137">
    <property type="entry name" value="ORF3"/>
</dbReference>
<dbReference type="AlphaFoldDB" id="A0A3B0FV86"/>
<accession>A0A3B0FV86</accession>
<reference evidence="4" key="2">
    <citation type="submission" date="2018-10" db="EMBL/GenBank/DDBJ databases">
        <authorList>
            <person name="Wang Y."/>
            <person name="Wang J."/>
            <person name="Yang X."/>
            <person name="Wang Z."/>
            <person name="Huang Y."/>
        </authorList>
    </citation>
    <scope>NUCLEOTIDE SEQUENCE [LARGE SCALE GENOMIC DNA]</scope>
    <source>
        <strain evidence="4">J015</strain>
    </source>
</reference>
<reference evidence="3 4" key="1">
    <citation type="submission" date="2018-10" db="EMBL/GenBank/DDBJ databases">
        <title>Genome-guide identification and characterization of bacteria that degrade polycyclic aromatic hydrocarbons and resist hexavalent chromium simultaneously.</title>
        <authorList>
            <person name="Feng H."/>
        </authorList>
    </citation>
    <scope>NUCLEOTIDE SEQUENCE [LARGE SCALE GENOMIC DNA]</scope>
    <source>
        <strain evidence="3 4">J015</strain>
    </source>
</reference>
<dbReference type="RefSeq" id="WP_120692467.1">
    <property type="nucleotide sequence ID" value="NZ_RBNH01000008.1"/>
</dbReference>
<name>A0A3B0FV86_PSEPS</name>
<proteinExistence type="predicted"/>
<gene>
    <name evidence="3" type="ORF">D7Z96_10520</name>
</gene>
<dbReference type="Gene3D" id="3.30.530.20">
    <property type="match status" value="1"/>
</dbReference>
<feature type="region of interest" description="Disordered" evidence="1">
    <location>
        <begin position="138"/>
        <end position="214"/>
    </location>
</feature>
<dbReference type="SUPFAM" id="SSF55961">
    <property type="entry name" value="Bet v1-like"/>
    <property type="match status" value="1"/>
</dbReference>
<sequence length="214" mass="24019">MSTKVEKRIVVEVPVSTAYTQWTRFEDFPRFMRGVDSVTRLGDDRLRWVAHIAGARREWEARITEQAADRRVAWASTEGPANSGAVEFKDLGGNRTELALTLEYQPVRLVEKVGELVHMVGRQAEHDLKDFKDFVERQSAVQQSGEGARTGEPVAGETPYSRFSHPFDQTGGLVDFEGESDETVDGENYSSGERRQRRHDDGPIPPYGGTLGQH</sequence>
<comment type="caution">
    <text evidence="3">The sequence shown here is derived from an EMBL/GenBank/DDBJ whole genome shotgun (WGS) entry which is preliminary data.</text>
</comment>
<dbReference type="PANTHER" id="PTHR33824:SF7">
    <property type="entry name" value="POLYKETIDE CYCLASE_DEHYDRASE AND LIPID TRANSPORT SUPERFAMILY PROTEIN"/>
    <property type="match status" value="1"/>
</dbReference>
<evidence type="ECO:0000313" key="4">
    <source>
        <dbReference type="Proteomes" id="UP000273159"/>
    </source>
</evidence>
<dbReference type="InterPro" id="IPR023393">
    <property type="entry name" value="START-like_dom_sf"/>
</dbReference>
<evidence type="ECO:0000256" key="1">
    <source>
        <dbReference type="SAM" id="MobiDB-lite"/>
    </source>
</evidence>
<dbReference type="InterPro" id="IPR005031">
    <property type="entry name" value="COQ10_START"/>
</dbReference>
<dbReference type="PANTHER" id="PTHR33824">
    <property type="entry name" value="POLYKETIDE CYCLASE/DEHYDRASE AND LIPID TRANSPORT SUPERFAMILY PROTEIN"/>
    <property type="match status" value="1"/>
</dbReference>
<feature type="domain" description="Coenzyme Q-binding protein COQ10 START" evidence="2">
    <location>
        <begin position="11"/>
        <end position="131"/>
    </location>
</feature>
<dbReference type="Proteomes" id="UP000273159">
    <property type="component" value="Unassembled WGS sequence"/>
</dbReference>